<dbReference type="EMBL" id="FRCK01000003">
    <property type="protein sequence ID" value="SHM09378.1"/>
    <property type="molecule type" value="Genomic_DNA"/>
</dbReference>
<reference evidence="2" key="1">
    <citation type="submission" date="2016-11" db="EMBL/GenBank/DDBJ databases">
        <authorList>
            <person name="Varghese N."/>
            <person name="Submissions S."/>
        </authorList>
    </citation>
    <scope>NUCLEOTIDE SEQUENCE [LARGE SCALE GENOMIC DNA]</scope>
    <source>
        <strain evidence="2">DSM 6637</strain>
    </source>
</reference>
<dbReference type="RefSeq" id="WP_073064534.1">
    <property type="nucleotide sequence ID" value="NZ_FRCK01000003.1"/>
</dbReference>
<gene>
    <name evidence="1" type="ORF">SAMN05444389_103331</name>
</gene>
<name>A0A1M7FZX9_9RHOB</name>
<dbReference type="AlphaFoldDB" id="A0A1M7FZX9"/>
<organism evidence="1 2">
    <name type="scientific">Paracoccus solventivorans</name>
    <dbReference type="NCBI Taxonomy" id="53463"/>
    <lineage>
        <taxon>Bacteria</taxon>
        <taxon>Pseudomonadati</taxon>
        <taxon>Pseudomonadota</taxon>
        <taxon>Alphaproteobacteria</taxon>
        <taxon>Rhodobacterales</taxon>
        <taxon>Paracoccaceae</taxon>
        <taxon>Paracoccus</taxon>
    </lineage>
</organism>
<sequence length="104" mass="11440">MTDPIRILDAACQAMLAGDSAACERLLERFRARVEREPLEPETRADCARELERLKGLAAAAADGLDASRDWLRELSAVLGGLDVYDRAGRQRVSTGLPARAQRF</sequence>
<proteinExistence type="predicted"/>
<protein>
    <submittedName>
        <fullName evidence="1">Uncharacterized protein</fullName>
    </submittedName>
</protein>
<dbReference type="Proteomes" id="UP000184444">
    <property type="component" value="Unassembled WGS sequence"/>
</dbReference>
<keyword evidence="2" id="KW-1185">Reference proteome</keyword>
<evidence type="ECO:0000313" key="1">
    <source>
        <dbReference type="EMBL" id="SHM09378.1"/>
    </source>
</evidence>
<accession>A0A1M7FZX9</accession>
<dbReference type="STRING" id="53463.SAMN05444389_103331"/>
<dbReference type="OrthoDB" id="7775930at2"/>
<evidence type="ECO:0000313" key="2">
    <source>
        <dbReference type="Proteomes" id="UP000184444"/>
    </source>
</evidence>